<dbReference type="AlphaFoldDB" id="Q16J77"/>
<feature type="compositionally biased region" description="Low complexity" evidence="1">
    <location>
        <begin position="304"/>
        <end position="318"/>
    </location>
</feature>
<gene>
    <name evidence="2" type="ORF">AaeL_AAEL013416</name>
</gene>
<feature type="compositionally biased region" description="Low complexity" evidence="1">
    <location>
        <begin position="103"/>
        <end position="115"/>
    </location>
</feature>
<proteinExistence type="predicted"/>
<reference evidence="2" key="1">
    <citation type="submission" date="2005-10" db="EMBL/GenBank/DDBJ databases">
        <authorList>
            <person name="Loftus B.J."/>
            <person name="Nene V.M."/>
            <person name="Hannick L.I."/>
            <person name="Bidwell S."/>
            <person name="Haas B."/>
            <person name="Amedeo P."/>
            <person name="Orvis J."/>
            <person name="Wortman J.R."/>
            <person name="White O.R."/>
            <person name="Salzberg S."/>
            <person name="Shumway M."/>
            <person name="Koo H."/>
            <person name="Zhao Y."/>
            <person name="Holmes M."/>
            <person name="Miller J."/>
            <person name="Schatz M."/>
            <person name="Pop M."/>
            <person name="Pai G."/>
            <person name="Utterback T."/>
            <person name="Rogers Y.-H."/>
            <person name="Kravitz S."/>
            <person name="Fraser C.M."/>
        </authorList>
    </citation>
    <scope>NUCLEOTIDE SEQUENCE</scope>
    <source>
        <strain evidence="2">Liverpool</strain>
    </source>
</reference>
<feature type="compositionally biased region" description="Polar residues" evidence="1">
    <location>
        <begin position="473"/>
        <end position="486"/>
    </location>
</feature>
<feature type="region of interest" description="Disordered" evidence="1">
    <location>
        <begin position="685"/>
        <end position="709"/>
    </location>
</feature>
<reference evidence="2" key="3">
    <citation type="submission" date="2012-09" db="EMBL/GenBank/DDBJ databases">
        <authorList>
            <consortium name="VectorBase"/>
        </authorList>
    </citation>
    <scope>NUCLEOTIDE SEQUENCE</scope>
    <source>
        <strain evidence="2">Liverpool</strain>
    </source>
</reference>
<evidence type="ECO:0000256" key="1">
    <source>
        <dbReference type="SAM" id="MobiDB-lite"/>
    </source>
</evidence>
<feature type="region of interest" description="Disordered" evidence="1">
    <location>
        <begin position="202"/>
        <end position="240"/>
    </location>
</feature>
<feature type="compositionally biased region" description="Pro residues" evidence="1">
    <location>
        <begin position="220"/>
        <end position="237"/>
    </location>
</feature>
<feature type="region of interest" description="Disordered" evidence="1">
    <location>
        <begin position="540"/>
        <end position="622"/>
    </location>
</feature>
<feature type="region of interest" description="Disordered" evidence="1">
    <location>
        <begin position="304"/>
        <end position="349"/>
    </location>
</feature>
<dbReference type="eggNOG" id="ENOG502TBA4">
    <property type="taxonomic scope" value="Eukaryota"/>
</dbReference>
<feature type="compositionally biased region" description="Basic and acidic residues" evidence="1">
    <location>
        <begin position="258"/>
        <end position="270"/>
    </location>
</feature>
<evidence type="ECO:0000313" key="3">
    <source>
        <dbReference type="Proteomes" id="UP000682892"/>
    </source>
</evidence>
<feature type="region of interest" description="Disordered" evidence="1">
    <location>
        <begin position="457"/>
        <end position="491"/>
    </location>
</feature>
<protein>
    <submittedName>
        <fullName evidence="2">AAEL013416-PA</fullName>
    </submittedName>
</protein>
<dbReference type="Proteomes" id="UP000682892">
    <property type="component" value="Unassembled WGS sequence"/>
</dbReference>
<feature type="compositionally biased region" description="Pro residues" evidence="1">
    <location>
        <begin position="319"/>
        <end position="332"/>
    </location>
</feature>
<dbReference type="OMA" id="TVPHLEN"/>
<dbReference type="VEuPathDB" id="VectorBase:AAEL021679"/>
<feature type="compositionally biased region" description="Low complexity" evidence="1">
    <location>
        <begin position="560"/>
        <end position="595"/>
    </location>
</feature>
<dbReference type="PaxDb" id="7159-AAEL013416-PA"/>
<feature type="compositionally biased region" description="Polar residues" evidence="1">
    <location>
        <begin position="134"/>
        <end position="144"/>
    </location>
</feature>
<dbReference type="PhylomeDB" id="Q16J77"/>
<feature type="compositionally biased region" description="Polar residues" evidence="1">
    <location>
        <begin position="541"/>
        <end position="554"/>
    </location>
</feature>
<feature type="compositionally biased region" description="Low complexity" evidence="1">
    <location>
        <begin position="1"/>
        <end position="21"/>
    </location>
</feature>
<feature type="compositionally biased region" description="Basic and acidic residues" evidence="1">
    <location>
        <begin position="337"/>
        <end position="349"/>
    </location>
</feature>
<dbReference type="EMBL" id="CH478027">
    <property type="protein sequence ID" value="EAT34325.1"/>
    <property type="molecule type" value="Genomic_DNA"/>
</dbReference>
<organism evidence="2 3">
    <name type="scientific">Aedes aegypti</name>
    <name type="common">Yellowfever mosquito</name>
    <name type="synonym">Culex aegypti</name>
    <dbReference type="NCBI Taxonomy" id="7159"/>
    <lineage>
        <taxon>Eukaryota</taxon>
        <taxon>Metazoa</taxon>
        <taxon>Ecdysozoa</taxon>
        <taxon>Arthropoda</taxon>
        <taxon>Hexapoda</taxon>
        <taxon>Insecta</taxon>
        <taxon>Pterygota</taxon>
        <taxon>Neoptera</taxon>
        <taxon>Endopterygota</taxon>
        <taxon>Diptera</taxon>
        <taxon>Nematocera</taxon>
        <taxon>Culicoidea</taxon>
        <taxon>Culicidae</taxon>
        <taxon>Culicinae</taxon>
        <taxon>Aedini</taxon>
        <taxon>Aedes</taxon>
        <taxon>Stegomyia</taxon>
    </lineage>
</organism>
<reference evidence="2" key="2">
    <citation type="journal article" date="2007" name="Science">
        <title>Genome sequence of Aedes aegypti, a major arbovirus vector.</title>
        <authorList>
            <person name="Nene V."/>
            <person name="Wortman J.R."/>
            <person name="Lawson D."/>
            <person name="Haas B."/>
            <person name="Kodira C."/>
            <person name="Tu Z.J."/>
            <person name="Loftus B."/>
            <person name="Xi Z."/>
            <person name="Megy K."/>
            <person name="Grabherr M."/>
            <person name="Ren Q."/>
            <person name="Zdobnov E.M."/>
            <person name="Lobo N.F."/>
            <person name="Campbell K.S."/>
            <person name="Brown S.E."/>
            <person name="Bonaldo M.F."/>
            <person name="Zhu J."/>
            <person name="Sinkins S.P."/>
            <person name="Hogenkamp D.G."/>
            <person name="Amedeo P."/>
            <person name="Arensburger P."/>
            <person name="Atkinson P.W."/>
            <person name="Bidwell S."/>
            <person name="Biedler J."/>
            <person name="Birney E."/>
            <person name="Bruggner R.V."/>
            <person name="Costas J."/>
            <person name="Coy M.R."/>
            <person name="Crabtree J."/>
            <person name="Crawford M."/>
            <person name="Debruyn B."/>
            <person name="Decaprio D."/>
            <person name="Eiglmeier K."/>
            <person name="Eisenstadt E."/>
            <person name="El-Dorry H."/>
            <person name="Gelbart W.M."/>
            <person name="Gomes S.L."/>
            <person name="Hammond M."/>
            <person name="Hannick L.I."/>
            <person name="Hogan J.R."/>
            <person name="Holmes M.H."/>
            <person name="Jaffe D."/>
            <person name="Johnston J.S."/>
            <person name="Kennedy R.C."/>
            <person name="Koo H."/>
            <person name="Kravitz S."/>
            <person name="Kriventseva E.V."/>
            <person name="Kulp D."/>
            <person name="Labutti K."/>
            <person name="Lee E."/>
            <person name="Li S."/>
            <person name="Lovin D.D."/>
            <person name="Mao C."/>
            <person name="Mauceli E."/>
            <person name="Menck C.F."/>
            <person name="Miller J.R."/>
            <person name="Montgomery P."/>
            <person name="Mori A."/>
            <person name="Nascimento A.L."/>
            <person name="Naveira H.F."/>
            <person name="Nusbaum C."/>
            <person name="O'leary S."/>
            <person name="Orvis J."/>
            <person name="Pertea M."/>
            <person name="Quesneville H."/>
            <person name="Reidenbach K.R."/>
            <person name="Rogers Y.H."/>
            <person name="Roth C.W."/>
            <person name="Schneider J.R."/>
            <person name="Schatz M."/>
            <person name="Shumway M."/>
            <person name="Stanke M."/>
            <person name="Stinson E.O."/>
            <person name="Tubio J.M."/>
            <person name="Vanzee J.P."/>
            <person name="Verjovski-Almeida S."/>
            <person name="Werner D."/>
            <person name="White O."/>
            <person name="Wyder S."/>
            <person name="Zeng Q."/>
            <person name="Zhao Q."/>
            <person name="Zhao Y."/>
            <person name="Hill C.A."/>
            <person name="Raikhel A.S."/>
            <person name="Soares M.B."/>
            <person name="Knudson D.L."/>
            <person name="Lee N.H."/>
            <person name="Galagan J."/>
            <person name="Salzberg S.L."/>
            <person name="Paulsen I.T."/>
            <person name="Dimopoulos G."/>
            <person name="Collins F.H."/>
            <person name="Birren B."/>
            <person name="Fraser-Liggett C.M."/>
            <person name="Severson D.W."/>
        </authorList>
    </citation>
    <scope>NUCLEOTIDE SEQUENCE [LARGE SCALE GENOMIC DNA]</scope>
    <source>
        <strain evidence="2">Liverpool</strain>
    </source>
</reference>
<feature type="region of interest" description="Disordered" evidence="1">
    <location>
        <begin position="1"/>
        <end position="150"/>
    </location>
</feature>
<dbReference type="STRING" id="7159.Q16J77"/>
<evidence type="ECO:0000313" key="2">
    <source>
        <dbReference type="EMBL" id="EAT34325.1"/>
    </source>
</evidence>
<dbReference type="HOGENOM" id="CLU_369285_0_0_1"/>
<sequence>MIPSSSSPISQQQQQRVSSPPKTLANKSSGGWDLAGVSTGTVKRRPSSLGSKEGTPPGDECKDDGPRSEQFGGADENGTGVPNRGNMKSAKQSKIAVLRQKKTSNLLTKTTNDNKPTSQQKLKNNIIPPKKLVKQSTSTSNSGGESAGGRGLKKVSFIAGLSVEGAPIKSSTVKVIVRSRQQSLSDTGVQFKELYRDFPLGGNNSVPSDGDQVNLAAIGTPPPLPPYRDPPPPPPPSSSGKVVLEVIQQDLISMEPVSKNEDVIPKETNSKSKLKGFGSLGKLISSSTGLGEKKSNNYVTLPSSPKFSKMSSKGAVELPAPPVPAPPSPPSSPEVVCEGKRELSPDDIPTKPEFSSLLLKNLPVRQRKGAVPHLENYCLFDPSVDFFNEKEHKMRTIPETVELADPLLYQNPLIYDAVDRDSDNYFTIEPESFDVEARNRLSLEKVEEKIDEIFNKTRTSSSSSGSSPDYPSMVNSVIETPSSNLESTDESDYGFRNRLIEQLQVVPKSISGSINGDQQESSYYGVVTKTAVTQFERLHRQQSTSLPNSPLLQQRKSDESSSSSPPSSSTKTTDSSSNEPSSSAHGTLCSEEPLSCSPPPPAPASSHPTPTNRTATKIKSDPPVSKVHFLPFLSFDPLKSSVSLPHLQKAPSATGAISKHGGHVPYRNASLDSTPLFNRLRKQRPLSNHSDADSGFLSPATPPDSTGQSIQNQILAADQQQQLKRLHQEQVDSSDTVVVLEQCDSIQELIQVSG</sequence>
<feature type="region of interest" description="Disordered" evidence="1">
    <location>
        <begin position="256"/>
        <end position="278"/>
    </location>
</feature>
<name>Q16J77_AEDAE</name>
<accession>Q16J77</accession>